<evidence type="ECO:0000313" key="2">
    <source>
        <dbReference type="EMBL" id="KIJ23338.1"/>
    </source>
</evidence>
<reference evidence="2 3" key="1">
    <citation type="submission" date="2014-06" db="EMBL/GenBank/DDBJ databases">
        <title>Evolutionary Origins and Diversification of the Mycorrhizal Mutualists.</title>
        <authorList>
            <consortium name="DOE Joint Genome Institute"/>
            <consortium name="Mycorrhizal Genomics Consortium"/>
            <person name="Kohler A."/>
            <person name="Kuo A."/>
            <person name="Nagy L.G."/>
            <person name="Floudas D."/>
            <person name="Copeland A."/>
            <person name="Barry K.W."/>
            <person name="Cichocki N."/>
            <person name="Veneault-Fourrey C."/>
            <person name="LaButti K."/>
            <person name="Lindquist E.A."/>
            <person name="Lipzen A."/>
            <person name="Lundell T."/>
            <person name="Morin E."/>
            <person name="Murat C."/>
            <person name="Riley R."/>
            <person name="Ohm R."/>
            <person name="Sun H."/>
            <person name="Tunlid A."/>
            <person name="Henrissat B."/>
            <person name="Grigoriev I.V."/>
            <person name="Hibbett D.S."/>
            <person name="Martin F."/>
        </authorList>
    </citation>
    <scope>NUCLEOTIDE SEQUENCE [LARGE SCALE GENOMIC DNA]</scope>
    <source>
        <strain evidence="2 3">SS14</strain>
    </source>
</reference>
<evidence type="ECO:0000313" key="3">
    <source>
        <dbReference type="Proteomes" id="UP000054279"/>
    </source>
</evidence>
<evidence type="ECO:0000256" key="1">
    <source>
        <dbReference type="SAM" id="SignalP"/>
    </source>
</evidence>
<feature type="chain" id="PRO_5002203442" evidence="1">
    <location>
        <begin position="17"/>
        <end position="291"/>
    </location>
</feature>
<dbReference type="AlphaFoldDB" id="A0A0C9T392"/>
<name>A0A0C9T392_SPHS4</name>
<accession>A0A0C9T392</accession>
<keyword evidence="3" id="KW-1185">Reference proteome</keyword>
<gene>
    <name evidence="2" type="ORF">M422DRAFT_276108</name>
</gene>
<keyword evidence="1" id="KW-0732">Signal</keyword>
<sequence>MRSFIVFGLVASSVFAAPIRRALTTPLESVPGVSQLVDTAGSVLGPVENESVAPILGQLEKLPLAGDTIASAANGGVGILSNVRRAPAITSLLENIPGVTELVNTAGSVLGPIESTGVAPVLGKLEALPVVGSTIASVTNGAVGTVSNVRREPALTTPLESVPGVANAVDAAGSVLGPIESIEVAPILGELEALPGFGSTIASVANGAVGTVSNVRREPQLNIVPEAVSGAISAVSGAIGETSGLANTAFGVTGSIPVVGGAASPVISTAEGVANLPIEAANSVLGQGLVL</sequence>
<dbReference type="HOGENOM" id="CLU_957027_0_0_1"/>
<organism evidence="2 3">
    <name type="scientific">Sphaerobolus stellatus (strain SS14)</name>
    <dbReference type="NCBI Taxonomy" id="990650"/>
    <lineage>
        <taxon>Eukaryota</taxon>
        <taxon>Fungi</taxon>
        <taxon>Dikarya</taxon>
        <taxon>Basidiomycota</taxon>
        <taxon>Agaricomycotina</taxon>
        <taxon>Agaricomycetes</taxon>
        <taxon>Phallomycetidae</taxon>
        <taxon>Geastrales</taxon>
        <taxon>Sphaerobolaceae</taxon>
        <taxon>Sphaerobolus</taxon>
    </lineage>
</organism>
<protein>
    <submittedName>
        <fullName evidence="2">Uncharacterized protein</fullName>
    </submittedName>
</protein>
<dbReference type="EMBL" id="KN837715">
    <property type="protein sequence ID" value="KIJ23338.1"/>
    <property type="molecule type" value="Genomic_DNA"/>
</dbReference>
<dbReference type="Proteomes" id="UP000054279">
    <property type="component" value="Unassembled WGS sequence"/>
</dbReference>
<feature type="signal peptide" evidence="1">
    <location>
        <begin position="1"/>
        <end position="16"/>
    </location>
</feature>
<proteinExistence type="predicted"/>